<evidence type="ECO:0000256" key="2">
    <source>
        <dbReference type="ARBA" id="ARBA00022692"/>
    </source>
</evidence>
<dbReference type="InterPro" id="IPR053958">
    <property type="entry name" value="HMGCR/SNAP/NPC1-like_SSD"/>
</dbReference>
<evidence type="ECO:0000256" key="5">
    <source>
        <dbReference type="ARBA" id="ARBA00023180"/>
    </source>
</evidence>
<evidence type="ECO:0000256" key="7">
    <source>
        <dbReference type="SAM" id="Phobius"/>
    </source>
</evidence>
<dbReference type="AlphaFoldDB" id="A0A7I8WFF4"/>
<feature type="transmembrane region" description="Helical" evidence="7">
    <location>
        <begin position="867"/>
        <end position="891"/>
    </location>
</feature>
<keyword evidence="2 7" id="KW-0812">Transmembrane</keyword>
<gene>
    <name evidence="9" type="ORF">DGYR_LOCUS14145</name>
</gene>
<feature type="transmembrane region" description="Helical" evidence="7">
    <location>
        <begin position="60"/>
        <end position="84"/>
    </location>
</feature>
<organism evidence="9 10">
    <name type="scientific">Dimorphilus gyrociliatus</name>
    <dbReference type="NCBI Taxonomy" id="2664684"/>
    <lineage>
        <taxon>Eukaryota</taxon>
        <taxon>Metazoa</taxon>
        <taxon>Spiralia</taxon>
        <taxon>Lophotrochozoa</taxon>
        <taxon>Annelida</taxon>
        <taxon>Polychaeta</taxon>
        <taxon>Polychaeta incertae sedis</taxon>
        <taxon>Dinophilidae</taxon>
        <taxon>Dimorphilus</taxon>
    </lineage>
</organism>
<accession>A0A7I8WFF4</accession>
<feature type="transmembrane region" description="Helical" evidence="7">
    <location>
        <begin position="368"/>
        <end position="391"/>
    </location>
</feature>
<dbReference type="OrthoDB" id="429851at2759"/>
<dbReference type="InterPro" id="IPR000731">
    <property type="entry name" value="SSD"/>
</dbReference>
<dbReference type="Gene3D" id="1.20.1640.10">
    <property type="entry name" value="Multidrug efflux transporter AcrB transmembrane domain"/>
    <property type="match status" value="2"/>
</dbReference>
<feature type="domain" description="SSD" evidence="8">
    <location>
        <begin position="377"/>
        <end position="470"/>
    </location>
</feature>
<dbReference type="PROSITE" id="PS50156">
    <property type="entry name" value="SSD"/>
    <property type="match status" value="2"/>
</dbReference>
<keyword evidence="4 7" id="KW-0472">Membrane</keyword>
<evidence type="ECO:0000313" key="9">
    <source>
        <dbReference type="EMBL" id="CAD5126928.1"/>
    </source>
</evidence>
<feature type="transmembrane region" description="Helical" evidence="7">
    <location>
        <begin position="897"/>
        <end position="915"/>
    </location>
</feature>
<evidence type="ECO:0000313" key="10">
    <source>
        <dbReference type="Proteomes" id="UP000549394"/>
    </source>
</evidence>
<feature type="transmembrane region" description="Helical" evidence="7">
    <location>
        <begin position="972"/>
        <end position="995"/>
    </location>
</feature>
<proteinExistence type="inferred from homology"/>
<reference evidence="9 10" key="1">
    <citation type="submission" date="2020-08" db="EMBL/GenBank/DDBJ databases">
        <authorList>
            <person name="Hejnol A."/>
        </authorList>
    </citation>
    <scope>NUCLEOTIDE SEQUENCE [LARGE SCALE GENOMIC DNA]</scope>
</reference>
<feature type="transmembrane region" description="Helical" evidence="7">
    <location>
        <begin position="412"/>
        <end position="436"/>
    </location>
</feature>
<feature type="transmembrane region" description="Helical" evidence="7">
    <location>
        <begin position="522"/>
        <end position="540"/>
    </location>
</feature>
<dbReference type="Pfam" id="PF12349">
    <property type="entry name" value="Sterol-sensing"/>
    <property type="match status" value="1"/>
</dbReference>
<name>A0A7I8WFF4_9ANNE</name>
<feature type="domain" description="SSD" evidence="8">
    <location>
        <begin position="869"/>
        <end position="994"/>
    </location>
</feature>
<dbReference type="PANTHER" id="PTHR45951">
    <property type="entry name" value="PROTEIN DISPATCHED-RELATED"/>
    <property type="match status" value="1"/>
</dbReference>
<dbReference type="Proteomes" id="UP000549394">
    <property type="component" value="Unassembled WGS sequence"/>
</dbReference>
<protein>
    <submittedName>
        <fullName evidence="9">DgyrCDS14942</fullName>
    </submittedName>
</protein>
<dbReference type="SUPFAM" id="SSF82866">
    <property type="entry name" value="Multidrug efflux transporter AcrB transmembrane domain"/>
    <property type="match status" value="2"/>
</dbReference>
<feature type="transmembrane region" description="Helical" evidence="7">
    <location>
        <begin position="936"/>
        <end position="960"/>
    </location>
</feature>
<feature type="transmembrane region" description="Helical" evidence="7">
    <location>
        <begin position="340"/>
        <end position="362"/>
    </location>
</feature>
<feature type="transmembrane region" description="Helical" evidence="7">
    <location>
        <begin position="831"/>
        <end position="855"/>
    </location>
</feature>
<sequence length="1023" mass="117061">MEGEINPTFDDEQLDSFHVEETNKIENNSLEALDSKKELDKEINREPLKLCRFLMNQPKLTFGITLCSHICLTVVTVGLFLGGIDIFPIVFDRIPLDFPKDDHFLRTMAWSQRNEPDYMITRGRDKNAKQVQQTIFYNAIELNFVGVSRDKNVLTKENLLAIKKVQEEYLATNNYKEHFCLIGLNGKCSPALSILQYFTKSKDFDNITEILYKVSKDQKTASEFEYFLSKDAEISEKRAFSSRTRLRINIGGPLKGFDKIDEHKEDLEMTKRYEDLLKDYAEKGDEYFENGVNGMEFYHFCPILLNVKIRSMVFRDLSLAVGSMLFIVVFMLIQTQSFWITFLAVYSIFSSFLITNLIYYGVLRFTYFGVFHILDIFIILGIGADNVFVLYDTWRETSYHKYPTIAHRLSHCYRKASIAMFYTTLTTAIAFIVSAASPFMTVYTFGVFSAILVIVNYLSVIIFLPCVVFTYATFWDKFKCCCCCKKNPKDKDNSNDIKKKNIIVRFFSGPYFKLITNRIARWFILAFFAGLFAAFVYFASTLKVNQEETKFLKDSSNYGRYLADASTKYKGNPDNIIKIYLVFGLKPQDRSDCYHTDFKCTGKQHWDNDFNLSSNKTQQKFLEFCQLLHNLKEENTKDLYIKRDKSTNVPEVLCFMKNMIEFYKNDALNLTYKHSIPFDVRTSHDIFANDNSGLYKDIGKLKGEAVNKHFELAMDWWLFNGTNPPPGTSPPRRSTDFALFNELLGEEKLKGSVTYKKHLETIVYGTKLKYAAIIVNTTIERNRIGYTKGLEIRDKWEDFINKQSENLPNELNGVWQTAIENVERVDSGKSIWHWLAVQRILVGSAITGIAIGVGLSCPILIVATHNIFVGILATITIACVTVCVIGVLPIAGWKLGLMESLNSVLVVGLAVDYIVHLAEGYSRSVYKSREERVKDMLTQVGVSVLSGASTTLGASFFLLLGDLLFFVEFGAFMFATIGFSIVWALGFFSTILGMFGPQNNFGSLKPVYSWIISRCNRQQSSNQ</sequence>
<evidence type="ECO:0000256" key="6">
    <source>
        <dbReference type="ARBA" id="ARBA00038046"/>
    </source>
</evidence>
<keyword evidence="3 7" id="KW-1133">Transmembrane helix</keyword>
<comment type="similarity">
    <text evidence="6">Belongs to the dispatched family.</text>
</comment>
<dbReference type="EMBL" id="CAJFCJ010000104">
    <property type="protein sequence ID" value="CAD5126928.1"/>
    <property type="molecule type" value="Genomic_DNA"/>
</dbReference>
<dbReference type="GO" id="GO:0022857">
    <property type="term" value="F:transmembrane transporter activity"/>
    <property type="evidence" value="ECO:0007669"/>
    <property type="project" value="TreeGrafter"/>
</dbReference>
<evidence type="ECO:0000256" key="1">
    <source>
        <dbReference type="ARBA" id="ARBA00004141"/>
    </source>
</evidence>
<keyword evidence="10" id="KW-1185">Reference proteome</keyword>
<keyword evidence="5" id="KW-0325">Glycoprotein</keyword>
<comment type="subcellular location">
    <subcellularLocation>
        <location evidence="1">Membrane</location>
        <topology evidence="1">Multi-pass membrane protein</topology>
    </subcellularLocation>
</comment>
<feature type="transmembrane region" description="Helical" evidence="7">
    <location>
        <begin position="442"/>
        <end position="469"/>
    </location>
</feature>
<dbReference type="PANTHER" id="PTHR45951:SF7">
    <property type="entry name" value="SSD DOMAIN-CONTAINING PROTEIN"/>
    <property type="match status" value="1"/>
</dbReference>
<evidence type="ECO:0000256" key="4">
    <source>
        <dbReference type="ARBA" id="ARBA00023136"/>
    </source>
</evidence>
<evidence type="ECO:0000259" key="8">
    <source>
        <dbReference type="PROSITE" id="PS50156"/>
    </source>
</evidence>
<feature type="transmembrane region" description="Helical" evidence="7">
    <location>
        <begin position="312"/>
        <end position="333"/>
    </location>
</feature>
<dbReference type="InterPro" id="IPR052081">
    <property type="entry name" value="Dispatched_Hh_regulator"/>
</dbReference>
<evidence type="ECO:0000256" key="3">
    <source>
        <dbReference type="ARBA" id="ARBA00022989"/>
    </source>
</evidence>
<dbReference type="GO" id="GO:0016020">
    <property type="term" value="C:membrane"/>
    <property type="evidence" value="ECO:0007669"/>
    <property type="project" value="UniProtKB-SubCell"/>
</dbReference>
<comment type="caution">
    <text evidence="9">The sequence shown here is derived from an EMBL/GenBank/DDBJ whole genome shotgun (WGS) entry which is preliminary data.</text>
</comment>